<comment type="caution">
    <text evidence="1">The sequence shown here is derived from an EMBL/GenBank/DDBJ whole genome shotgun (WGS) entry which is preliminary data.</text>
</comment>
<proteinExistence type="predicted"/>
<dbReference type="Proteomes" id="UP000272474">
    <property type="component" value="Unassembled WGS sequence"/>
</dbReference>
<accession>A0A3A9ZAT7</accession>
<sequence>MILREATAQAAAVGGRISLIGILNGQEISGGVAHLARKKLTIEGIQVGHRRALENLVRAVDRIGISPVIAAAYPLPDLPSALDHLDRGPFGKVVVTVG</sequence>
<dbReference type="Gene3D" id="3.90.180.10">
    <property type="entry name" value="Medium-chain alcohol dehydrogenases, catalytic domain"/>
    <property type="match status" value="1"/>
</dbReference>
<organism evidence="1 2">
    <name type="scientific">Streptomyces hoynatensis</name>
    <dbReference type="NCBI Taxonomy" id="1141874"/>
    <lineage>
        <taxon>Bacteria</taxon>
        <taxon>Bacillati</taxon>
        <taxon>Actinomycetota</taxon>
        <taxon>Actinomycetes</taxon>
        <taxon>Kitasatosporales</taxon>
        <taxon>Streptomycetaceae</taxon>
        <taxon>Streptomyces</taxon>
    </lineage>
</organism>
<dbReference type="RefSeq" id="WP_120675410.1">
    <property type="nucleotide sequence ID" value="NZ_RBAL01000002.1"/>
</dbReference>
<protein>
    <submittedName>
        <fullName evidence="1">Uncharacterized protein</fullName>
    </submittedName>
</protein>
<dbReference type="PANTHER" id="PTHR45033">
    <property type="match status" value="1"/>
</dbReference>
<dbReference type="PANTHER" id="PTHR45033:SF2">
    <property type="entry name" value="ZINC-TYPE ALCOHOL DEHYDROGENASE-LIKE PROTEIN C1773.06C"/>
    <property type="match status" value="1"/>
</dbReference>
<dbReference type="InterPro" id="IPR052711">
    <property type="entry name" value="Zinc_ADH-like"/>
</dbReference>
<reference evidence="1 2" key="1">
    <citation type="journal article" date="2014" name="Int. J. Syst. Evol. Microbiol.">
        <title>Streptomyces hoynatensis sp. nov., isolated from deep marine sediment.</title>
        <authorList>
            <person name="Veyisoglu A."/>
            <person name="Sahin N."/>
        </authorList>
    </citation>
    <scope>NUCLEOTIDE SEQUENCE [LARGE SCALE GENOMIC DNA]</scope>
    <source>
        <strain evidence="1 2">KCTC 29097</strain>
    </source>
</reference>
<name>A0A3A9ZAT7_9ACTN</name>
<dbReference type="EMBL" id="RBAL01000002">
    <property type="protein sequence ID" value="RKN45572.1"/>
    <property type="molecule type" value="Genomic_DNA"/>
</dbReference>
<gene>
    <name evidence="1" type="ORF">D7294_03580</name>
</gene>
<evidence type="ECO:0000313" key="1">
    <source>
        <dbReference type="EMBL" id="RKN45572.1"/>
    </source>
</evidence>
<evidence type="ECO:0000313" key="2">
    <source>
        <dbReference type="Proteomes" id="UP000272474"/>
    </source>
</evidence>
<dbReference type="AlphaFoldDB" id="A0A3A9ZAT7"/>
<dbReference type="OrthoDB" id="3175656at2"/>
<dbReference type="Gene3D" id="3.40.50.720">
    <property type="entry name" value="NAD(P)-binding Rossmann-like Domain"/>
    <property type="match status" value="1"/>
</dbReference>
<keyword evidence="2" id="KW-1185">Reference proteome</keyword>